<keyword evidence="3" id="KW-0012">Acyltransferase</keyword>
<evidence type="ECO:0000256" key="2">
    <source>
        <dbReference type="ARBA" id="ARBA00022679"/>
    </source>
</evidence>
<evidence type="ECO:0000313" key="4">
    <source>
        <dbReference type="EMBL" id="MQM16757.1"/>
    </source>
</evidence>
<dbReference type="InterPro" id="IPR023213">
    <property type="entry name" value="CAT-like_dom_sf"/>
</dbReference>
<dbReference type="Proteomes" id="UP000652761">
    <property type="component" value="Unassembled WGS sequence"/>
</dbReference>
<sequence>VLAGRIGGASAVNCTDEGIDFIDARVSCLLSAVLPKKPTEEGKVDLLFPCNRRCSVAGGPLLIVKITTFRCGGTALGLCLHHTVADGQSLAFFLKTWAAIARGVPDVEVSLPNFDVAASAFPLSKTLPPHHSVPPAEERRRVRKRFVLDGSKICALREQSANQAGGIPQQGHRLTRVEAVTALIWRCVIRSSSSSGVRGTTAAEFAAFHFVGLRARMKPSLPEMSFGNLVIPRTTPGLIFPFTEQRPSMGGVDRYDEVTESSTLRRLTEEQTSAAIRGVDDAYVRDTLRCAGKPFAALEEHRRRGTRVTCFSSMWGFPYYEADFGWGRPVWVACSGPDQVPRGGGMVVLMGRREGSGHMEAWVTMAAEDMARLEKDPELLSLLSSDPLPSLSLA</sequence>
<organism evidence="4 5">
    <name type="scientific">Colocasia esculenta</name>
    <name type="common">Wild taro</name>
    <name type="synonym">Arum esculentum</name>
    <dbReference type="NCBI Taxonomy" id="4460"/>
    <lineage>
        <taxon>Eukaryota</taxon>
        <taxon>Viridiplantae</taxon>
        <taxon>Streptophyta</taxon>
        <taxon>Embryophyta</taxon>
        <taxon>Tracheophyta</taxon>
        <taxon>Spermatophyta</taxon>
        <taxon>Magnoliopsida</taxon>
        <taxon>Liliopsida</taxon>
        <taxon>Araceae</taxon>
        <taxon>Aroideae</taxon>
        <taxon>Colocasieae</taxon>
        <taxon>Colocasia</taxon>
    </lineage>
</organism>
<dbReference type="PANTHER" id="PTHR31623:SF17">
    <property type="entry name" value="F21J9.9"/>
    <property type="match status" value="1"/>
</dbReference>
<comment type="caution">
    <text evidence="4">The sequence shown here is derived from an EMBL/GenBank/DDBJ whole genome shotgun (WGS) entry which is preliminary data.</text>
</comment>
<name>A0A843XBZ3_COLES</name>
<gene>
    <name evidence="4" type="ORF">Taro_049714</name>
</gene>
<dbReference type="Pfam" id="PF02458">
    <property type="entry name" value="Transferase"/>
    <property type="match status" value="1"/>
</dbReference>
<keyword evidence="5" id="KW-1185">Reference proteome</keyword>
<proteinExistence type="inferred from homology"/>
<reference evidence="4" key="1">
    <citation type="submission" date="2017-07" db="EMBL/GenBank/DDBJ databases">
        <title>Taro Niue Genome Assembly and Annotation.</title>
        <authorList>
            <person name="Atibalentja N."/>
            <person name="Keating K."/>
            <person name="Fields C.J."/>
        </authorList>
    </citation>
    <scope>NUCLEOTIDE SEQUENCE</scope>
    <source>
        <strain evidence="4">Niue_2</strain>
        <tissue evidence="4">Leaf</tissue>
    </source>
</reference>
<dbReference type="OrthoDB" id="671439at2759"/>
<keyword evidence="2" id="KW-0808">Transferase</keyword>
<evidence type="ECO:0000256" key="1">
    <source>
        <dbReference type="ARBA" id="ARBA00009861"/>
    </source>
</evidence>
<evidence type="ECO:0000313" key="5">
    <source>
        <dbReference type="Proteomes" id="UP000652761"/>
    </source>
</evidence>
<dbReference type="EMBL" id="NMUH01007152">
    <property type="protein sequence ID" value="MQM16757.1"/>
    <property type="molecule type" value="Genomic_DNA"/>
</dbReference>
<evidence type="ECO:0000256" key="3">
    <source>
        <dbReference type="ARBA" id="ARBA00023315"/>
    </source>
</evidence>
<protein>
    <submittedName>
        <fullName evidence="4">Uncharacterized protein</fullName>
    </submittedName>
</protein>
<dbReference type="Gene3D" id="3.30.559.10">
    <property type="entry name" value="Chloramphenicol acetyltransferase-like domain"/>
    <property type="match status" value="2"/>
</dbReference>
<accession>A0A843XBZ3</accession>
<comment type="similarity">
    <text evidence="1">Belongs to the plant acyltransferase family.</text>
</comment>
<feature type="non-terminal residue" evidence="4">
    <location>
        <position position="1"/>
    </location>
</feature>
<dbReference type="GO" id="GO:0016746">
    <property type="term" value="F:acyltransferase activity"/>
    <property type="evidence" value="ECO:0007669"/>
    <property type="project" value="UniProtKB-KW"/>
</dbReference>
<dbReference type="SUPFAM" id="SSF52777">
    <property type="entry name" value="CoA-dependent acyltransferases"/>
    <property type="match status" value="1"/>
</dbReference>
<dbReference type="AlphaFoldDB" id="A0A843XBZ3"/>
<dbReference type="PANTHER" id="PTHR31623">
    <property type="entry name" value="F21J9.9"/>
    <property type="match status" value="1"/>
</dbReference>